<feature type="compositionally biased region" description="Polar residues" evidence="1">
    <location>
        <begin position="324"/>
        <end position="334"/>
    </location>
</feature>
<feature type="compositionally biased region" description="Pro residues" evidence="1">
    <location>
        <begin position="294"/>
        <end position="323"/>
    </location>
</feature>
<gene>
    <name evidence="3" type="ORF">SLS56_007543</name>
</gene>
<feature type="region of interest" description="Disordered" evidence="1">
    <location>
        <begin position="199"/>
        <end position="355"/>
    </location>
</feature>
<dbReference type="Proteomes" id="UP001521116">
    <property type="component" value="Unassembled WGS sequence"/>
</dbReference>
<comment type="caution">
    <text evidence="3">The sequence shown here is derived from an EMBL/GenBank/DDBJ whole genome shotgun (WGS) entry which is preliminary data.</text>
</comment>
<accession>A0ABR3SMK5</accession>
<evidence type="ECO:0000256" key="2">
    <source>
        <dbReference type="SAM" id="Phobius"/>
    </source>
</evidence>
<evidence type="ECO:0000256" key="1">
    <source>
        <dbReference type="SAM" id="MobiDB-lite"/>
    </source>
</evidence>
<organism evidence="3 4">
    <name type="scientific">Neofusicoccum ribis</name>
    <dbReference type="NCBI Taxonomy" id="45134"/>
    <lineage>
        <taxon>Eukaryota</taxon>
        <taxon>Fungi</taxon>
        <taxon>Dikarya</taxon>
        <taxon>Ascomycota</taxon>
        <taxon>Pezizomycotina</taxon>
        <taxon>Dothideomycetes</taxon>
        <taxon>Dothideomycetes incertae sedis</taxon>
        <taxon>Botryosphaeriales</taxon>
        <taxon>Botryosphaeriaceae</taxon>
        <taxon>Neofusicoccum</taxon>
    </lineage>
</organism>
<feature type="transmembrane region" description="Helical" evidence="2">
    <location>
        <begin position="162"/>
        <end position="188"/>
    </location>
</feature>
<keyword evidence="2" id="KW-1133">Transmembrane helix</keyword>
<sequence length="355" mass="37797">MLTHLGGRRMLQSFESRFLLPLYVLRRCLATIKLHGIKLSSERGSGQMVPMTQRSNIIMTSLINIAFLTSTDSSAPYCVDWDYDFITTTMKAYGCDVSAFTGTVERTYSGQDTYDISSYLTSVAEFSFPTVFVTQTQIVSAGLTSGTAASSSHGTTKKKSHLGAIVGGVVGGLAALALLAAAVIFILFKKRRDKKRAAAAASAAAFQQSQQQPPPPPPMAYGPPGGPGPNDYKPPPMGVPPPQQQQQQYGAPPPQMQQPGNTMSFYAPPPPPAAQSGDIKHEYSQQSVSSVPGTPGPYSPPLSPSPLSPSPLSPSPQYSPPAGQPQQHQWNPNVPQIDGTPVHRNSEGNPIHEAP</sequence>
<proteinExistence type="predicted"/>
<protein>
    <submittedName>
        <fullName evidence="3">Uncharacterized protein</fullName>
    </submittedName>
</protein>
<keyword evidence="4" id="KW-1185">Reference proteome</keyword>
<feature type="compositionally biased region" description="Pro residues" evidence="1">
    <location>
        <begin position="212"/>
        <end position="243"/>
    </location>
</feature>
<dbReference type="EMBL" id="JAJVDC020000100">
    <property type="protein sequence ID" value="KAL1625035.1"/>
    <property type="molecule type" value="Genomic_DNA"/>
</dbReference>
<keyword evidence="2" id="KW-0812">Transmembrane</keyword>
<reference evidence="3 4" key="1">
    <citation type="submission" date="2024-02" db="EMBL/GenBank/DDBJ databases">
        <title>De novo assembly and annotation of 12 fungi associated with fruit tree decline syndrome in Ontario, Canada.</title>
        <authorList>
            <person name="Sulman M."/>
            <person name="Ellouze W."/>
            <person name="Ilyukhin E."/>
        </authorList>
    </citation>
    <scope>NUCLEOTIDE SEQUENCE [LARGE SCALE GENOMIC DNA]</scope>
    <source>
        <strain evidence="3 4">M1-105</strain>
    </source>
</reference>
<evidence type="ECO:0000313" key="3">
    <source>
        <dbReference type="EMBL" id="KAL1625035.1"/>
    </source>
</evidence>
<feature type="compositionally biased region" description="Low complexity" evidence="1">
    <location>
        <begin position="199"/>
        <end position="211"/>
    </location>
</feature>
<evidence type="ECO:0000313" key="4">
    <source>
        <dbReference type="Proteomes" id="UP001521116"/>
    </source>
</evidence>
<name>A0ABR3SMK5_9PEZI</name>
<keyword evidence="2" id="KW-0472">Membrane</keyword>